<evidence type="ECO:0000259" key="9">
    <source>
        <dbReference type="Pfam" id="PF00171"/>
    </source>
</evidence>
<evidence type="ECO:0000256" key="2">
    <source>
        <dbReference type="ARBA" id="ARBA00023002"/>
    </source>
</evidence>
<evidence type="ECO:0000256" key="7">
    <source>
        <dbReference type="ARBA" id="ARBA00043052"/>
    </source>
</evidence>
<comment type="caution">
    <text evidence="10">The sequence shown here is derived from an EMBL/GenBank/DDBJ whole genome shotgun (WGS) entry which is preliminary data.</text>
</comment>
<dbReference type="InterPro" id="IPR051020">
    <property type="entry name" value="ALDH-related_metabolic_enz"/>
</dbReference>
<dbReference type="InterPro" id="IPR016162">
    <property type="entry name" value="Ald_DH_N"/>
</dbReference>
<dbReference type="GO" id="GO:0008886">
    <property type="term" value="F:glyceraldehyde-3-phosphate dehydrogenase (NADP+) (non-phosphorylating) activity"/>
    <property type="evidence" value="ECO:0007669"/>
    <property type="project" value="UniProtKB-EC"/>
</dbReference>
<dbReference type="SUPFAM" id="SSF53720">
    <property type="entry name" value="ALDH-like"/>
    <property type="match status" value="1"/>
</dbReference>
<dbReference type="PANTHER" id="PTHR42991:SF1">
    <property type="entry name" value="ALDEHYDE DEHYDROGENASE"/>
    <property type="match status" value="1"/>
</dbReference>
<evidence type="ECO:0000256" key="6">
    <source>
        <dbReference type="ARBA" id="ARBA00042646"/>
    </source>
</evidence>
<evidence type="ECO:0000256" key="3">
    <source>
        <dbReference type="ARBA" id="ARBA00038980"/>
    </source>
</evidence>
<dbReference type="AlphaFoldDB" id="A0AAN7YU21"/>
<gene>
    <name evidence="10" type="ORF">RB653_006795</name>
</gene>
<dbReference type="EC" id="1.2.1.9" evidence="3"/>
<evidence type="ECO:0000313" key="11">
    <source>
        <dbReference type="Proteomes" id="UP001344447"/>
    </source>
</evidence>
<dbReference type="CDD" id="cd07147">
    <property type="entry name" value="ALDH_F21_RNP123"/>
    <property type="match status" value="1"/>
</dbReference>
<dbReference type="EMBL" id="JAVFKY010000005">
    <property type="protein sequence ID" value="KAK5575662.1"/>
    <property type="molecule type" value="Genomic_DNA"/>
</dbReference>
<reference evidence="10 11" key="1">
    <citation type="submission" date="2023-11" db="EMBL/GenBank/DDBJ databases">
        <title>Dfirmibasis_genome.</title>
        <authorList>
            <person name="Edelbroek B."/>
            <person name="Kjellin J."/>
            <person name="Jerlstrom-Hultqvist J."/>
            <person name="Soderbom F."/>
        </authorList>
    </citation>
    <scope>NUCLEOTIDE SEQUENCE [LARGE SCALE GENOMIC DNA]</scope>
    <source>
        <strain evidence="10 11">TNS-C-14</strain>
    </source>
</reference>
<proteinExistence type="inferred from homology"/>
<dbReference type="InterPro" id="IPR016163">
    <property type="entry name" value="Ald_DH_C"/>
</dbReference>
<dbReference type="Gene3D" id="3.40.309.10">
    <property type="entry name" value="Aldehyde Dehydrogenase, Chain A, domain 2"/>
    <property type="match status" value="1"/>
</dbReference>
<protein>
    <recommendedName>
        <fullName evidence="4">NADP-dependent glyceraldehyde-3-phosphate dehydrogenase</fullName>
        <ecNumber evidence="3">1.2.1.9</ecNumber>
    </recommendedName>
    <alternativeName>
        <fullName evidence="5">Glyceraldehyde-3-phosphate dehydrogenase [NADP(+)]</fullName>
    </alternativeName>
    <alternativeName>
        <fullName evidence="6">Non-phosphorylating glyceraldehyde 3-phosphate dehydrogenase</fullName>
    </alternativeName>
    <alternativeName>
        <fullName evidence="7">Triosephosphate dehydrogenase</fullName>
    </alternativeName>
</protein>
<evidence type="ECO:0000313" key="10">
    <source>
        <dbReference type="EMBL" id="KAK5575662.1"/>
    </source>
</evidence>
<dbReference type="InterPro" id="IPR015590">
    <property type="entry name" value="Aldehyde_DH_dom"/>
</dbReference>
<sequence>MSNKFIRAGQYVKSNYPLYLGSKPIFNTSSTLEVIDKFTNQVVSKVPMADKDMIEQSIVIAQKACEPMKQLSAATKKQILLNIANDLEKRADEFAKAIVIEVGKPLVDANAEVGRAIDTFTCAAEESIRQYGEQIPLDISSRNLGFQGITKRFPVGPISMIAPFNFPLNLCAHKIAPSIAAGCPFVLKPSDRTPISAMLLGELLAKQTPLLPEGAFSILPTTHQDASILSKDERFKLCSFTGSPAIGWKIKNEAGKKKVVLELGGDAACIVDSATQQSRLPSIAQRILFGGFYSQGQSCISVQRVFIHESLYDQMKQLLVDGAKPLIQRMGDPMDPTTFVGPMITENDAKRVESWVNNAVSKGANLLVGGKRNDHFMQPTILENLPLDTEISCKEVFGPVFFIERFNDFKQVVQRVNSSEFGLQAGVFTDDIHKAYYAFNNIEAGAVVINDIPSVRVDAQPYGGIKESGFGREGIRHTIEEYTELKLMILKDIGKI</sequence>
<evidence type="ECO:0000256" key="5">
    <source>
        <dbReference type="ARBA" id="ARBA00042470"/>
    </source>
</evidence>
<keyword evidence="2" id="KW-0560">Oxidoreductase</keyword>
<keyword evidence="11" id="KW-1185">Reference proteome</keyword>
<name>A0AAN7YU21_9MYCE</name>
<dbReference type="Gene3D" id="3.40.605.10">
    <property type="entry name" value="Aldehyde Dehydrogenase, Chain A, domain 1"/>
    <property type="match status" value="1"/>
</dbReference>
<evidence type="ECO:0000256" key="1">
    <source>
        <dbReference type="ARBA" id="ARBA00009986"/>
    </source>
</evidence>
<dbReference type="InterPro" id="IPR016161">
    <property type="entry name" value="Ald_DH/histidinol_DH"/>
</dbReference>
<evidence type="ECO:0000256" key="4">
    <source>
        <dbReference type="ARBA" id="ARBA00040853"/>
    </source>
</evidence>
<dbReference type="FunFam" id="3.40.605.10:FF:000020">
    <property type="entry name" value="Aldehyde dehydrogenase"/>
    <property type="match status" value="1"/>
</dbReference>
<dbReference type="Pfam" id="PF00171">
    <property type="entry name" value="Aldedh"/>
    <property type="match status" value="1"/>
</dbReference>
<dbReference type="PANTHER" id="PTHR42991">
    <property type="entry name" value="ALDEHYDE DEHYDROGENASE"/>
    <property type="match status" value="1"/>
</dbReference>
<dbReference type="Proteomes" id="UP001344447">
    <property type="component" value="Unassembled WGS sequence"/>
</dbReference>
<comment type="similarity">
    <text evidence="1">Belongs to the aldehyde dehydrogenase family.</text>
</comment>
<dbReference type="FunFam" id="3.40.309.10:FF:000030">
    <property type="entry name" value="Aldehyde dehydrogenase"/>
    <property type="match status" value="1"/>
</dbReference>
<accession>A0AAN7YU21</accession>
<organism evidence="10 11">
    <name type="scientific">Dictyostelium firmibasis</name>
    <dbReference type="NCBI Taxonomy" id="79012"/>
    <lineage>
        <taxon>Eukaryota</taxon>
        <taxon>Amoebozoa</taxon>
        <taxon>Evosea</taxon>
        <taxon>Eumycetozoa</taxon>
        <taxon>Dictyostelia</taxon>
        <taxon>Dictyosteliales</taxon>
        <taxon>Dictyosteliaceae</taxon>
        <taxon>Dictyostelium</taxon>
    </lineage>
</organism>
<evidence type="ECO:0000256" key="8">
    <source>
        <dbReference type="ARBA" id="ARBA00049186"/>
    </source>
</evidence>
<feature type="domain" description="Aldehyde dehydrogenase" evidence="9">
    <location>
        <begin position="29"/>
        <end position="486"/>
    </location>
</feature>
<dbReference type="GO" id="GO:0008911">
    <property type="term" value="F:lactaldehyde dehydrogenase (NAD+) activity"/>
    <property type="evidence" value="ECO:0007669"/>
    <property type="project" value="TreeGrafter"/>
</dbReference>
<comment type="catalytic activity">
    <reaction evidence="8">
        <text>D-glyceraldehyde 3-phosphate + NADP(+) + H2O = (2R)-3-phosphoglycerate + NADPH + 2 H(+)</text>
        <dbReference type="Rhea" id="RHEA:14669"/>
        <dbReference type="ChEBI" id="CHEBI:15377"/>
        <dbReference type="ChEBI" id="CHEBI:15378"/>
        <dbReference type="ChEBI" id="CHEBI:57783"/>
        <dbReference type="ChEBI" id="CHEBI:58272"/>
        <dbReference type="ChEBI" id="CHEBI:58349"/>
        <dbReference type="ChEBI" id="CHEBI:59776"/>
        <dbReference type="EC" id="1.2.1.9"/>
    </reaction>
</comment>